<feature type="compositionally biased region" description="Polar residues" evidence="1">
    <location>
        <begin position="1106"/>
        <end position="1117"/>
    </location>
</feature>
<feature type="compositionally biased region" description="Polar residues" evidence="1">
    <location>
        <begin position="662"/>
        <end position="672"/>
    </location>
</feature>
<evidence type="ECO:0000313" key="3">
    <source>
        <dbReference type="Proteomes" id="UP000799779"/>
    </source>
</evidence>
<feature type="compositionally biased region" description="Basic and acidic residues" evidence="1">
    <location>
        <begin position="7"/>
        <end position="19"/>
    </location>
</feature>
<dbReference type="EMBL" id="ML977557">
    <property type="protein sequence ID" value="KAF2007423.1"/>
    <property type="molecule type" value="Genomic_DNA"/>
</dbReference>
<feature type="compositionally biased region" description="Low complexity" evidence="1">
    <location>
        <begin position="1198"/>
        <end position="1209"/>
    </location>
</feature>
<feature type="compositionally biased region" description="Basic and acidic residues" evidence="1">
    <location>
        <begin position="734"/>
        <end position="756"/>
    </location>
</feature>
<evidence type="ECO:0000313" key="2">
    <source>
        <dbReference type="EMBL" id="KAF2007423.1"/>
    </source>
</evidence>
<feature type="compositionally biased region" description="Polar residues" evidence="1">
    <location>
        <begin position="607"/>
        <end position="633"/>
    </location>
</feature>
<gene>
    <name evidence="2" type="ORF">P154DRAFT_529044</name>
</gene>
<feature type="region of interest" description="Disordered" evidence="1">
    <location>
        <begin position="132"/>
        <end position="229"/>
    </location>
</feature>
<feature type="compositionally biased region" description="Low complexity" evidence="1">
    <location>
        <begin position="162"/>
        <end position="172"/>
    </location>
</feature>
<feature type="compositionally biased region" description="Polar residues" evidence="1">
    <location>
        <begin position="385"/>
        <end position="399"/>
    </location>
</feature>
<feature type="compositionally biased region" description="Acidic residues" evidence="1">
    <location>
        <begin position="539"/>
        <end position="548"/>
    </location>
</feature>
<feature type="compositionally biased region" description="Low complexity" evidence="1">
    <location>
        <begin position="1428"/>
        <end position="1437"/>
    </location>
</feature>
<proteinExistence type="predicted"/>
<dbReference type="Proteomes" id="UP000799779">
    <property type="component" value="Unassembled WGS sequence"/>
</dbReference>
<feature type="compositionally biased region" description="Basic and acidic residues" evidence="1">
    <location>
        <begin position="1146"/>
        <end position="1169"/>
    </location>
</feature>
<feature type="compositionally biased region" description="Polar residues" evidence="1">
    <location>
        <begin position="1473"/>
        <end position="1490"/>
    </location>
</feature>
<feature type="compositionally biased region" description="Basic and acidic residues" evidence="1">
    <location>
        <begin position="91"/>
        <end position="104"/>
    </location>
</feature>
<feature type="compositionally biased region" description="Polar residues" evidence="1">
    <location>
        <begin position="34"/>
        <end position="58"/>
    </location>
</feature>
<sequence>MPVGRMARADTEPDPKPGEDSESPPIDIGRRSTGPISRQLTRIPTLSLNSMPTSSSEGSVVIEEPIDDVEPVVRKATTVRDVTGQPTRVPTAREGKLEEERPEQLDDTEEPEEDFEPVELVLRKHVTTQVIPRKPSRVPTPRDGFTAPVERKLTTTPELKPTRQPTRIPTPIERQPTLQQEQQEPSDETLSSSQSTIIEYTPEETEPIAPVLRERATTEVFGPPTRTPTTVEELKARFERTPILPTEGEPLEVALFRQPTSRNPSVVSALERRVTSEPVSRKPTLFPSRRSSVVPELERLPTFNFEESLVDVATSRKPTKRQSLASEPMVESVTEEPSEGVPTSRKVTLSPFRRPSAAPTIDREPTLSLQQKMVEEADEELLQDVASSRKSTVAISRKQTGMEKPELLEEGSSDVAPSRRPTTIASRKPTRVSPRPSALIEGDHGPAPRTPISIFRQPSHTATLSPQGIVQRKVVEDPEEETDLLEGKVDDAVLPASRRASDLISRQPIRVPTVVQQRQDESILEVPEPPAPPSTPSTPEEDIADVQDEPPASLQTTSTPPPLLRQPTPPTGENEVPPEVENYQRVVEHQSSNSPELVPDAERARSPTANLSREPSSLAPPQQSVNEELTTIPLSRVAETQEPQEDTLVARKTSFVPEPITRATTRTTFPSQSERKFSSAPGIVAPPVDAVQRDIQPVVGRPPKARKPVNYPPEEQDPPAPAYPTRDTPMWIKPDVHEPPSKLKVEPPTKVKEKKGFFGWGSKPKEEPQPPQPEARPLEPLRDKPRMEPFRSAAPGPAPGAAPGGTLQRPREQRPPPGYEPYEPSYPHSRDPRPVSIPTRRYDDYPRPPPAPAFARKDDYYPRLAPVTVPREINYPREYSRPAIAPIRRDVYSRPPPLPARDDYAGPAPAPIRRDIYSQPPDSSPRTDYPRAAFLPVRRDVYPQPPLPQPRAENPSNFDNHPRGGPENPFSYQPSPSAVHRQAQEPSRFGPQPQEALRHQAPAHFRPQASVSLSRQKFEHEPIRARQAPQDEARARPFQGDPRSGFQAQRTPTIREAQAARNRGREAPEARNEIPPARQSESTPRPTRLDRRSTTGQGEDGGRPTQKGTHTPAQGSQKQEREARRRSSAASRKVQAEEEPEDYEEENFRDADTGLPHQDEGGRDRRHSFDGTSAEDFESSTELPARVASTRDADFRRLGTATGSTAASTRRAEARQRSSTASETTVTPQNASTRRPTRRDSGASFTRKPTIRNTDRRDSATGESISTRIRGPTVASRRPSTALDRERRRSSTEGAPASSKGPPRTARVPSTARAHTLAFQPRHEGRRTSTTEEPQGETGGDIEYRSREREIERNGRLGARKGTQGTGDAGFGATKRFGVRSESGEREEGEGERASNTTASGMGARQDTARTRAESTSPDVGERPSPPARTATAAARTIPDSPCPRRTFTTPLSVPISSISQQKIIPIPPDPVSTQGPTPTQIPSSPNPRRTFTHPGKIPSPVSSLSANNPPSSISSGSTATRAKQQGSWKLGFGRKNSGLAANAGKGAKSLDATKRSGVGATGIEEGAGPGLGSGKGDRPGTGIGRDGKGPQSKGPVGKVGAKIAQGSSGLRGRWGWGWGKG</sequence>
<feature type="compositionally biased region" description="Polar residues" evidence="1">
    <location>
        <begin position="456"/>
        <end position="468"/>
    </location>
</feature>
<feature type="compositionally biased region" description="Basic and acidic residues" evidence="1">
    <location>
        <begin position="1016"/>
        <end position="1035"/>
    </location>
</feature>
<feature type="region of interest" description="Disordered" evidence="1">
    <location>
        <begin position="314"/>
        <end position="367"/>
    </location>
</feature>
<feature type="compositionally biased region" description="Gly residues" evidence="1">
    <location>
        <begin position="1613"/>
        <end position="1622"/>
    </location>
</feature>
<feature type="compositionally biased region" description="Polar residues" evidence="1">
    <location>
        <begin position="176"/>
        <end position="195"/>
    </location>
</feature>
<feature type="compositionally biased region" description="Basic and acidic residues" evidence="1">
    <location>
        <begin position="1321"/>
        <end position="1330"/>
    </location>
</feature>
<feature type="compositionally biased region" description="Basic and acidic residues" evidence="1">
    <location>
        <begin position="776"/>
        <end position="789"/>
    </location>
</feature>
<feature type="compositionally biased region" description="Acidic residues" evidence="1">
    <location>
        <begin position="105"/>
        <end position="117"/>
    </location>
</feature>
<feature type="compositionally biased region" description="Pro residues" evidence="1">
    <location>
        <begin position="527"/>
        <end position="536"/>
    </location>
</feature>
<evidence type="ECO:0000256" key="1">
    <source>
        <dbReference type="SAM" id="MobiDB-lite"/>
    </source>
</evidence>
<feature type="compositionally biased region" description="Polar residues" evidence="1">
    <location>
        <begin position="1223"/>
        <end position="1234"/>
    </location>
</feature>
<feature type="compositionally biased region" description="Pro residues" evidence="1">
    <location>
        <begin position="559"/>
        <end position="570"/>
    </location>
</feature>
<feature type="compositionally biased region" description="Gly residues" evidence="1">
    <location>
        <begin position="1566"/>
        <end position="1585"/>
    </location>
</feature>
<feature type="compositionally biased region" description="Low complexity" evidence="1">
    <location>
        <begin position="793"/>
        <end position="805"/>
    </location>
</feature>
<organism evidence="2 3">
    <name type="scientific">Amniculicola lignicola CBS 123094</name>
    <dbReference type="NCBI Taxonomy" id="1392246"/>
    <lineage>
        <taxon>Eukaryota</taxon>
        <taxon>Fungi</taxon>
        <taxon>Dikarya</taxon>
        <taxon>Ascomycota</taxon>
        <taxon>Pezizomycotina</taxon>
        <taxon>Dothideomycetes</taxon>
        <taxon>Pleosporomycetidae</taxon>
        <taxon>Pleosporales</taxon>
        <taxon>Amniculicolaceae</taxon>
        <taxon>Amniculicola</taxon>
    </lineage>
</organism>
<feature type="compositionally biased region" description="Low complexity" evidence="1">
    <location>
        <begin position="1453"/>
        <end position="1465"/>
    </location>
</feature>
<feature type="compositionally biased region" description="Basic and acidic residues" evidence="1">
    <location>
        <begin position="1063"/>
        <end position="1072"/>
    </location>
</feature>
<protein>
    <submittedName>
        <fullName evidence="2">Uncharacterized protein</fullName>
    </submittedName>
</protein>
<feature type="compositionally biased region" description="Polar residues" evidence="1">
    <location>
        <begin position="1501"/>
        <end position="1528"/>
    </location>
</feature>
<accession>A0A6A5X3C5</accession>
<keyword evidence="3" id="KW-1185">Reference proteome</keyword>
<name>A0A6A5X3C5_9PLEO</name>
<reference evidence="2" key="1">
    <citation type="journal article" date="2020" name="Stud. Mycol.">
        <title>101 Dothideomycetes genomes: a test case for predicting lifestyles and emergence of pathogens.</title>
        <authorList>
            <person name="Haridas S."/>
            <person name="Albert R."/>
            <person name="Binder M."/>
            <person name="Bloem J."/>
            <person name="Labutti K."/>
            <person name="Salamov A."/>
            <person name="Andreopoulos B."/>
            <person name="Baker S."/>
            <person name="Barry K."/>
            <person name="Bills G."/>
            <person name="Bluhm B."/>
            <person name="Cannon C."/>
            <person name="Castanera R."/>
            <person name="Culley D."/>
            <person name="Daum C."/>
            <person name="Ezra D."/>
            <person name="Gonzalez J."/>
            <person name="Henrissat B."/>
            <person name="Kuo A."/>
            <person name="Liang C."/>
            <person name="Lipzen A."/>
            <person name="Lutzoni F."/>
            <person name="Magnuson J."/>
            <person name="Mondo S."/>
            <person name="Nolan M."/>
            <person name="Ohm R."/>
            <person name="Pangilinan J."/>
            <person name="Park H.-J."/>
            <person name="Ramirez L."/>
            <person name="Alfaro M."/>
            <person name="Sun H."/>
            <person name="Tritt A."/>
            <person name="Yoshinaga Y."/>
            <person name="Zwiers L.-H."/>
            <person name="Turgeon B."/>
            <person name="Goodwin S."/>
            <person name="Spatafora J."/>
            <person name="Crous P."/>
            <person name="Grigoriev I."/>
        </authorList>
    </citation>
    <scope>NUCLEOTIDE SEQUENCE</scope>
    <source>
        <strain evidence="2">CBS 123094</strain>
    </source>
</reference>
<feature type="region of interest" description="Disordered" evidence="1">
    <location>
        <begin position="380"/>
        <end position="1622"/>
    </location>
</feature>
<feature type="compositionally biased region" description="Basic and acidic residues" evidence="1">
    <location>
        <begin position="1342"/>
        <end position="1355"/>
    </location>
</feature>
<feature type="region of interest" description="Disordered" evidence="1">
    <location>
        <begin position="1"/>
        <end position="117"/>
    </location>
</feature>